<keyword evidence="2" id="KW-0812">Transmembrane</keyword>
<dbReference type="AlphaFoldDB" id="A0A6G1JYX2"/>
<evidence type="ECO:0000313" key="4">
    <source>
        <dbReference type="Proteomes" id="UP000799428"/>
    </source>
</evidence>
<evidence type="ECO:0000313" key="3">
    <source>
        <dbReference type="EMBL" id="KAF2705748.1"/>
    </source>
</evidence>
<organism evidence="3 4">
    <name type="scientific">Pleomassaria siparia CBS 279.74</name>
    <dbReference type="NCBI Taxonomy" id="1314801"/>
    <lineage>
        <taxon>Eukaryota</taxon>
        <taxon>Fungi</taxon>
        <taxon>Dikarya</taxon>
        <taxon>Ascomycota</taxon>
        <taxon>Pezizomycotina</taxon>
        <taxon>Dothideomycetes</taxon>
        <taxon>Pleosporomycetidae</taxon>
        <taxon>Pleosporales</taxon>
        <taxon>Pleomassariaceae</taxon>
        <taxon>Pleomassaria</taxon>
    </lineage>
</organism>
<name>A0A6G1JYX2_9PLEO</name>
<keyword evidence="2" id="KW-1133">Transmembrane helix</keyword>
<feature type="region of interest" description="Disordered" evidence="1">
    <location>
        <begin position="126"/>
        <end position="165"/>
    </location>
</feature>
<proteinExistence type="predicted"/>
<accession>A0A6G1JYX2</accession>
<keyword evidence="4" id="KW-1185">Reference proteome</keyword>
<dbReference type="OrthoDB" id="3597994at2759"/>
<dbReference type="EMBL" id="MU005777">
    <property type="protein sequence ID" value="KAF2705748.1"/>
    <property type="molecule type" value="Genomic_DNA"/>
</dbReference>
<keyword evidence="2" id="KW-0472">Membrane</keyword>
<sequence>MTSVQPSKAPDTSTSSSQSTLQRTRANLAFLANPATAPGPASRRTRAFLRTTRYTLKFIFWRLVRYAKYAAIGSLTAFVAGTAIGSAVSGVGFILAPTGILGGATVGLLWGVGKIGWRGWRRFARKAKDGASDARRDEKDGAEDDAKVKELVEKGEEGGLRADPW</sequence>
<dbReference type="Proteomes" id="UP000799428">
    <property type="component" value="Unassembled WGS sequence"/>
</dbReference>
<reference evidence="3" key="1">
    <citation type="journal article" date="2020" name="Stud. Mycol.">
        <title>101 Dothideomycetes genomes: a test case for predicting lifestyles and emergence of pathogens.</title>
        <authorList>
            <person name="Haridas S."/>
            <person name="Albert R."/>
            <person name="Binder M."/>
            <person name="Bloem J."/>
            <person name="Labutti K."/>
            <person name="Salamov A."/>
            <person name="Andreopoulos B."/>
            <person name="Baker S."/>
            <person name="Barry K."/>
            <person name="Bills G."/>
            <person name="Bluhm B."/>
            <person name="Cannon C."/>
            <person name="Castanera R."/>
            <person name="Culley D."/>
            <person name="Daum C."/>
            <person name="Ezra D."/>
            <person name="Gonzalez J."/>
            <person name="Henrissat B."/>
            <person name="Kuo A."/>
            <person name="Liang C."/>
            <person name="Lipzen A."/>
            <person name="Lutzoni F."/>
            <person name="Magnuson J."/>
            <person name="Mondo S."/>
            <person name="Nolan M."/>
            <person name="Ohm R."/>
            <person name="Pangilinan J."/>
            <person name="Park H.-J."/>
            <person name="Ramirez L."/>
            <person name="Alfaro M."/>
            <person name="Sun H."/>
            <person name="Tritt A."/>
            <person name="Yoshinaga Y."/>
            <person name="Zwiers L.-H."/>
            <person name="Turgeon B."/>
            <person name="Goodwin S."/>
            <person name="Spatafora J."/>
            <person name="Crous P."/>
            <person name="Grigoriev I."/>
        </authorList>
    </citation>
    <scope>NUCLEOTIDE SEQUENCE</scope>
    <source>
        <strain evidence="3">CBS 279.74</strain>
    </source>
</reference>
<evidence type="ECO:0000256" key="1">
    <source>
        <dbReference type="SAM" id="MobiDB-lite"/>
    </source>
</evidence>
<protein>
    <submittedName>
        <fullName evidence="3">Uncharacterized protein</fullName>
    </submittedName>
</protein>
<gene>
    <name evidence="3" type="ORF">K504DRAFT_459841</name>
</gene>
<feature type="transmembrane region" description="Helical" evidence="2">
    <location>
        <begin position="94"/>
        <end position="117"/>
    </location>
</feature>
<evidence type="ECO:0000256" key="2">
    <source>
        <dbReference type="SAM" id="Phobius"/>
    </source>
</evidence>
<feature type="transmembrane region" description="Helical" evidence="2">
    <location>
        <begin position="66"/>
        <end position="88"/>
    </location>
</feature>